<dbReference type="EMBL" id="MN740328">
    <property type="protein sequence ID" value="QHU00558.1"/>
    <property type="molecule type" value="Genomic_DNA"/>
</dbReference>
<name>A0A6C0J978_9ZZZZ</name>
<dbReference type="Gene3D" id="2.60.120.620">
    <property type="entry name" value="q2cbj1_9rhob like domain"/>
    <property type="match status" value="1"/>
</dbReference>
<reference evidence="1" key="1">
    <citation type="journal article" date="2020" name="Nature">
        <title>Giant virus diversity and host interactions through global metagenomics.</title>
        <authorList>
            <person name="Schulz F."/>
            <person name="Roux S."/>
            <person name="Paez-Espino D."/>
            <person name="Jungbluth S."/>
            <person name="Walsh D.A."/>
            <person name="Denef V.J."/>
            <person name="McMahon K.D."/>
            <person name="Konstantinidis K.T."/>
            <person name="Eloe-Fadrosh E.A."/>
            <person name="Kyrpides N.C."/>
            <person name="Woyke T."/>
        </authorList>
    </citation>
    <scope>NUCLEOTIDE SEQUENCE</scope>
    <source>
        <strain evidence="1">GVMAG-M-3300025860-20</strain>
    </source>
</reference>
<evidence type="ECO:0000313" key="1">
    <source>
        <dbReference type="EMBL" id="QHU00558.1"/>
    </source>
</evidence>
<organism evidence="1">
    <name type="scientific">viral metagenome</name>
    <dbReference type="NCBI Taxonomy" id="1070528"/>
    <lineage>
        <taxon>unclassified sequences</taxon>
        <taxon>metagenomes</taxon>
        <taxon>organismal metagenomes</taxon>
    </lineage>
</organism>
<sequence length="169" mass="19538">MSLSYMASIVSKYIILNNIFPHLWCNPLIDEFNKDHDVELILDTDRYGRYNFVSKKLSLNIYDILNQYIDLSLYKISHKFYMNKYWPNSSSISKHVDGQIDNSTYSVIIYLNTCIGGETIIYNSTTSKAIVKPEIGRVLLDQNVVHEAVSPTTFKYILRTDLIKLSPLV</sequence>
<protein>
    <recommendedName>
        <fullName evidence="2">Prolyl 4-hydroxylase alpha subunit Fe(2+) 2OG dioxygenase domain-containing protein</fullName>
    </recommendedName>
</protein>
<accession>A0A6C0J978</accession>
<proteinExistence type="predicted"/>
<dbReference type="AlphaFoldDB" id="A0A6C0J978"/>
<evidence type="ECO:0008006" key="2">
    <source>
        <dbReference type="Google" id="ProtNLM"/>
    </source>
</evidence>